<dbReference type="RefSeq" id="WP_189760544.1">
    <property type="nucleotide sequence ID" value="NZ_CAWPOC010000256.1"/>
</dbReference>
<sequence>MINELAERGFLTVNASKGKIIGYRFHGELYKAYLVLDSLLVKLAEQEGHFAPHSCNTLLPAEVLEKIGFFNKLPANPLFALPHILPEEQSVKLVLNPSTCYHTFAALENKTLNGDLVFYTAKGECHRYEPEQDAPGRLVNFTMREFVLLGTPDAVMQSCDRIFERVLSFLNRVDNSFYQETANDVFYGENSVVTQKVQRVLGVKKEIVSGGELGLAVSVGSRNYHRELFTMKFSIRAARLNTELHSSCVAFGMERLLLTLLSKTAGNEPHRLITQLYRAMPDGLQEHL</sequence>
<accession>A0ABY9XJN5</accession>
<reference evidence="1 2" key="1">
    <citation type="journal article" date="2023" name="Access Microbiol">
        <title>The genome of a steinernematid-associated Pseudomonas piscis bacterium encodes the biosynthesis of insect toxins.</title>
        <authorList>
            <person name="Awori R.M."/>
            <person name="Hendre P."/>
            <person name="Amugune N.O."/>
        </authorList>
    </citation>
    <scope>NUCLEOTIDE SEQUENCE [LARGE SCALE GENOMIC DNA]</scope>
    <source>
        <strain evidence="1 2">97</strain>
    </source>
</reference>
<gene>
    <name evidence="1" type="ORF">QL112_002785</name>
</gene>
<dbReference type="InterPro" id="IPR045864">
    <property type="entry name" value="aa-tRNA-synth_II/BPL/LPL"/>
</dbReference>
<proteinExistence type="predicted"/>
<evidence type="ECO:0000313" key="1">
    <source>
        <dbReference type="EMBL" id="WNH02677.1"/>
    </source>
</evidence>
<protein>
    <recommendedName>
        <fullName evidence="3">Aminoacyl-transfer RNA synthetases class-II family profile domain-containing protein</fullName>
    </recommendedName>
</protein>
<evidence type="ECO:0008006" key="3">
    <source>
        <dbReference type="Google" id="ProtNLM"/>
    </source>
</evidence>
<dbReference type="Gene3D" id="3.30.930.10">
    <property type="entry name" value="Bira Bifunctional Protein, Domain 2"/>
    <property type="match status" value="1"/>
</dbReference>
<dbReference type="SUPFAM" id="SSF55681">
    <property type="entry name" value="Class II aaRS and biotin synthetases"/>
    <property type="match status" value="1"/>
</dbReference>
<evidence type="ECO:0000313" key="2">
    <source>
        <dbReference type="Proteomes" id="UP001300348"/>
    </source>
</evidence>
<dbReference type="Proteomes" id="UP001300348">
    <property type="component" value="Chromosome"/>
</dbReference>
<dbReference type="GeneID" id="88854448"/>
<organism evidence="1 2">
    <name type="scientific">Xenorhabdus griffiniae</name>
    <dbReference type="NCBI Taxonomy" id="351672"/>
    <lineage>
        <taxon>Bacteria</taxon>
        <taxon>Pseudomonadati</taxon>
        <taxon>Pseudomonadota</taxon>
        <taxon>Gammaproteobacteria</taxon>
        <taxon>Enterobacterales</taxon>
        <taxon>Morganellaceae</taxon>
        <taxon>Xenorhabdus</taxon>
    </lineage>
</organism>
<keyword evidence="2" id="KW-1185">Reference proteome</keyword>
<name>A0ABY9XJN5_9GAMM</name>
<dbReference type="EMBL" id="CP133647">
    <property type="protein sequence ID" value="WNH02677.1"/>
    <property type="molecule type" value="Genomic_DNA"/>
</dbReference>